<feature type="domain" description="TTI1 N-terminal TPR" evidence="2">
    <location>
        <begin position="20"/>
        <end position="337"/>
    </location>
</feature>
<accession>A0ABP1FKU4</accession>
<evidence type="ECO:0000259" key="3">
    <source>
        <dbReference type="Pfam" id="PF24181"/>
    </source>
</evidence>
<feature type="compositionally biased region" description="Basic and acidic residues" evidence="1">
    <location>
        <begin position="463"/>
        <end position="474"/>
    </location>
</feature>
<dbReference type="InterPro" id="IPR052587">
    <property type="entry name" value="TELO2-interacting_protein_1"/>
</dbReference>
<comment type="caution">
    <text evidence="4">The sequence shown here is derived from an EMBL/GenBank/DDBJ whole genome shotgun (WGS) entry which is preliminary data.</text>
</comment>
<dbReference type="Pfam" id="PF24173">
    <property type="entry name" value="TPR_TTI1_N"/>
    <property type="match status" value="1"/>
</dbReference>
<dbReference type="Gene3D" id="1.25.10.10">
    <property type="entry name" value="Leucine-rich Repeat Variant"/>
    <property type="match status" value="1"/>
</dbReference>
<evidence type="ECO:0000256" key="1">
    <source>
        <dbReference type="SAM" id="MobiDB-lite"/>
    </source>
</evidence>
<dbReference type="Pfam" id="PF21547">
    <property type="entry name" value="TTI1"/>
    <property type="match status" value="1"/>
</dbReference>
<feature type="region of interest" description="Disordered" evidence="1">
    <location>
        <begin position="448"/>
        <end position="493"/>
    </location>
</feature>
<dbReference type="InterPro" id="IPR011989">
    <property type="entry name" value="ARM-like"/>
</dbReference>
<reference evidence="4 5" key="1">
    <citation type="submission" date="2024-06" db="EMBL/GenBank/DDBJ databases">
        <authorList>
            <person name="Kraege A."/>
            <person name="Thomma B."/>
        </authorList>
    </citation>
    <scope>NUCLEOTIDE SEQUENCE [LARGE SCALE GENOMIC DNA]</scope>
</reference>
<protein>
    <submittedName>
        <fullName evidence="4">G350 protein</fullName>
    </submittedName>
</protein>
<dbReference type="InterPro" id="IPR057566">
    <property type="entry name" value="TPR_TTI1_N"/>
</dbReference>
<dbReference type="InterPro" id="IPR016024">
    <property type="entry name" value="ARM-type_fold"/>
</dbReference>
<feature type="domain" description="TTI1 C-terminal TPR" evidence="3">
    <location>
        <begin position="841"/>
        <end position="1136"/>
    </location>
</feature>
<dbReference type="Proteomes" id="UP001497392">
    <property type="component" value="Unassembled WGS sequence"/>
</dbReference>
<dbReference type="PANTHER" id="PTHR18460">
    <property type="entry name" value="TEL2 INTERACTING PROTEIN 1 TTI1 FAMILY MEMBER"/>
    <property type="match status" value="1"/>
</dbReference>
<dbReference type="InterPro" id="IPR057567">
    <property type="entry name" value="TPR_TTI1_C"/>
</dbReference>
<evidence type="ECO:0000313" key="4">
    <source>
        <dbReference type="EMBL" id="CAL5218647.1"/>
    </source>
</evidence>
<evidence type="ECO:0000259" key="2">
    <source>
        <dbReference type="Pfam" id="PF24173"/>
    </source>
</evidence>
<sequence>MSDDDERRSSRGPAVPAAQTDRVAERALICCRIILQRCPTQQPDLVHKLLQRIAPAAALPRDSASEEVRHAAQQCLEALFGGLGSPKAELQAFWSTEAGIQDLAYVTQLLLAAANAEAMAGHTGSKAVRVTALTAVCNVLEAVNDAQPLSYLLPGLVGGLSKAILAGAAKMTQERAAQSGAAASSAALAQAVRGITLLLCATLNDGDTPPGSAAAQSRRREPQSASSSAEALSALEALAVGQAAESVQPAPAEEVVAQALGTLGKYKVNRDTAWVDATLQRLAPLLERVLPPLCSHPQPAVREALAKGVCEVLTQCQLTLAPCSEMLLGIVLALAADQWAQVAQPCRAFLGGNPAASQTASVTAIISKLTLGLNDAARGSEDAFLLHARRLSTAIQVLPAGDVAAKLLQSPAQLSLLCSSLQQCFAFDQAAAGLLLYAGAEPAPHLSIPAAQPEGASMGDSHSSSKLESGKNEAKAAAIQSREQSAPAKQAAIAQESLSAPMLPRMPAGLAHVGSQQCYEALAAVARSIGHVALTAGRSTLRGLVDALLSNLRRAQRFSKDKAVGRGSASKRPAEDWQLQAASVAVVTTEVLFGASPAWQPGPQPAVGAGEQSTADDKQQQEELEALAILIQEEWVREPLWGVPTSEEPSWRQDDSKAQCLSPQVLGENALLARVLLEGVGAFARALGGRYPASGRLMYTVLIPLLERLANPCPSVSAAAAVAIGSLCVHSSYASFDELVRGNADYIVDGLCRQLRHLEDHPRAPALFAALLRRAGVAPALLPLLVEPARAAVQGLGILARRRHPGHSAAFLASLREICAGTSCDAQLMRQDVEHAAAALEERSQAQRAAYQTSTAHSSASGRDADAEEIRSYFMEHLQSKEDSAQGGAEEAPDPEDLAAQVEWDCEAWAAADERRRRVHADATLAASAAHMAGPLVTSKHLQVALLAMEVAEAALRTLACTSAALDIQEQRITPLVKPRDAVQPVQPEVPQLLPSIHTLWAPLVQTLKDERIAAVEAALGFLGSYTELGGSFLARRFRQEAWPQLQRLLQRGPDTPLNAPEPLAPAVVHRAQLAVVTYLQRVASDGDGAAVLAPIAAAVAEAVAPHLAAAYPASLRAATSQLLLSLAKLDADALWLLLFRLAQQESPANPCPRLLPSMQEIKPPQAKSGQTAARDVRAVAGKLLGQVSAIEPAWHARATLQQPSCI</sequence>
<dbReference type="PANTHER" id="PTHR18460:SF3">
    <property type="entry name" value="TELO2-INTERACTING PROTEIN 1 HOMOLOG"/>
    <property type="match status" value="1"/>
</dbReference>
<proteinExistence type="predicted"/>
<organism evidence="4 5">
    <name type="scientific">Coccomyxa viridis</name>
    <dbReference type="NCBI Taxonomy" id="1274662"/>
    <lineage>
        <taxon>Eukaryota</taxon>
        <taxon>Viridiplantae</taxon>
        <taxon>Chlorophyta</taxon>
        <taxon>core chlorophytes</taxon>
        <taxon>Trebouxiophyceae</taxon>
        <taxon>Trebouxiophyceae incertae sedis</taxon>
        <taxon>Coccomyxaceae</taxon>
        <taxon>Coccomyxa</taxon>
    </lineage>
</organism>
<dbReference type="EMBL" id="CAXHTA020000001">
    <property type="protein sequence ID" value="CAL5218647.1"/>
    <property type="molecule type" value="Genomic_DNA"/>
</dbReference>
<keyword evidence="5" id="KW-1185">Reference proteome</keyword>
<dbReference type="Pfam" id="PF24181">
    <property type="entry name" value="TPR_TTI1_C"/>
    <property type="match status" value="1"/>
</dbReference>
<feature type="region of interest" description="Disordered" evidence="1">
    <location>
        <begin position="596"/>
        <end position="618"/>
    </location>
</feature>
<evidence type="ECO:0000313" key="5">
    <source>
        <dbReference type="Proteomes" id="UP001497392"/>
    </source>
</evidence>
<gene>
    <name evidence="4" type="primary">g350</name>
    <name evidence="4" type="ORF">VP750_LOCUS306</name>
</gene>
<name>A0ABP1FKU4_9CHLO</name>
<dbReference type="InterPro" id="IPR049362">
    <property type="entry name" value="TTI1_rpt"/>
</dbReference>
<dbReference type="SUPFAM" id="SSF48371">
    <property type="entry name" value="ARM repeat"/>
    <property type="match status" value="1"/>
</dbReference>